<organism evidence="2 3">
    <name type="scientific">Philodulcilactobacillus myokoensis</name>
    <dbReference type="NCBI Taxonomy" id="2929573"/>
    <lineage>
        <taxon>Bacteria</taxon>
        <taxon>Bacillati</taxon>
        <taxon>Bacillota</taxon>
        <taxon>Bacilli</taxon>
        <taxon>Lactobacillales</taxon>
        <taxon>Lactobacillaceae</taxon>
        <taxon>Philodulcilactobacillus</taxon>
    </lineage>
</organism>
<protein>
    <submittedName>
        <fullName evidence="2">Lactoylglutathione lyase</fullName>
    </submittedName>
</protein>
<reference evidence="2" key="1">
    <citation type="submission" date="2022-07" db="EMBL/GenBank/DDBJ databases">
        <authorList>
            <person name="Kouya T."/>
            <person name="Ishiyama Y."/>
        </authorList>
    </citation>
    <scope>NUCLEOTIDE SEQUENCE</scope>
    <source>
        <strain evidence="2">WR16-4</strain>
    </source>
</reference>
<dbReference type="InterPro" id="IPR037523">
    <property type="entry name" value="VOC_core"/>
</dbReference>
<sequence length="129" mass="14668">MALSDYFTGIQHVGIPTDDLEKTIKFYKTLGFTKAGQFKNGKQTCAFMKYNNIMIETWSGDPVTHKDGAINHFAMNCTDAEKAFKEAKKLGLHILSDKPQVIPTYWDNGIKFFHVLGPNHEHVEFCQIL</sequence>
<feature type="domain" description="VOC" evidence="1">
    <location>
        <begin position="9"/>
        <end position="128"/>
    </location>
</feature>
<evidence type="ECO:0000313" key="2">
    <source>
        <dbReference type="EMBL" id="GLB46051.1"/>
    </source>
</evidence>
<dbReference type="InterPro" id="IPR029068">
    <property type="entry name" value="Glyas_Bleomycin-R_OHBP_Dase"/>
</dbReference>
<keyword evidence="2" id="KW-0456">Lyase</keyword>
<comment type="caution">
    <text evidence="2">The sequence shown here is derived from an EMBL/GenBank/DDBJ whole genome shotgun (WGS) entry which is preliminary data.</text>
</comment>
<dbReference type="SUPFAM" id="SSF54593">
    <property type="entry name" value="Glyoxalase/Bleomycin resistance protein/Dihydroxybiphenyl dioxygenase"/>
    <property type="match status" value="1"/>
</dbReference>
<dbReference type="GO" id="GO:0016829">
    <property type="term" value="F:lyase activity"/>
    <property type="evidence" value="ECO:0007669"/>
    <property type="project" value="UniProtKB-KW"/>
</dbReference>
<dbReference type="CDD" id="cd06587">
    <property type="entry name" value="VOC"/>
    <property type="match status" value="1"/>
</dbReference>
<evidence type="ECO:0000313" key="3">
    <source>
        <dbReference type="Proteomes" id="UP001144204"/>
    </source>
</evidence>
<dbReference type="PROSITE" id="PS51819">
    <property type="entry name" value="VOC"/>
    <property type="match status" value="1"/>
</dbReference>
<keyword evidence="3" id="KW-1185">Reference proteome</keyword>
<dbReference type="AlphaFoldDB" id="A0A9W6AZW0"/>
<accession>A0A9W6AZW0</accession>
<dbReference type="Pfam" id="PF00903">
    <property type="entry name" value="Glyoxalase"/>
    <property type="match status" value="1"/>
</dbReference>
<reference evidence="2" key="2">
    <citation type="journal article" date="2023" name="PLoS ONE">
        <title>Philodulcilactobacillus myokoensis gen. nov., sp. nov., a fructophilic, acidophilic, and agar-phobic lactic acid bacterium isolated from fermented vegetable extracts.</title>
        <authorList>
            <person name="Kouya T."/>
            <person name="Ishiyama Y."/>
            <person name="Ohashi S."/>
            <person name="Kumakubo R."/>
            <person name="Yamazaki T."/>
            <person name="Otaki T."/>
        </authorList>
    </citation>
    <scope>NUCLEOTIDE SEQUENCE</scope>
    <source>
        <strain evidence="2">WR16-4</strain>
    </source>
</reference>
<name>A0A9W6AZW0_9LACO</name>
<dbReference type="Gene3D" id="3.10.180.10">
    <property type="entry name" value="2,3-Dihydroxybiphenyl 1,2-Dioxygenase, domain 1"/>
    <property type="match status" value="1"/>
</dbReference>
<dbReference type="InterPro" id="IPR004360">
    <property type="entry name" value="Glyas_Fos-R_dOase_dom"/>
</dbReference>
<dbReference type="RefSeq" id="WP_286135512.1">
    <property type="nucleotide sequence ID" value="NZ_BRPL01000002.1"/>
</dbReference>
<dbReference type="Proteomes" id="UP001144204">
    <property type="component" value="Unassembled WGS sequence"/>
</dbReference>
<gene>
    <name evidence="2" type="primary">gloA2</name>
    <name evidence="2" type="ORF">WR164_00300</name>
</gene>
<proteinExistence type="predicted"/>
<dbReference type="EMBL" id="BRPL01000002">
    <property type="protein sequence ID" value="GLB46051.1"/>
    <property type="molecule type" value="Genomic_DNA"/>
</dbReference>
<evidence type="ECO:0000259" key="1">
    <source>
        <dbReference type="PROSITE" id="PS51819"/>
    </source>
</evidence>